<dbReference type="InterPro" id="IPR052523">
    <property type="entry name" value="Trichothecene_AcTrans"/>
</dbReference>
<dbReference type="InterPro" id="IPR000182">
    <property type="entry name" value="GNAT_dom"/>
</dbReference>
<protein>
    <submittedName>
        <fullName evidence="2">N-acetyltransferase</fullName>
    </submittedName>
</protein>
<proteinExistence type="predicted"/>
<dbReference type="AlphaFoldDB" id="A0A918XE04"/>
<accession>A0A918XE04</accession>
<keyword evidence="3" id="KW-1185">Reference proteome</keyword>
<comment type="caution">
    <text evidence="2">The sequence shown here is derived from an EMBL/GenBank/DDBJ whole genome shotgun (WGS) entry which is preliminary data.</text>
</comment>
<dbReference type="InterPro" id="IPR016181">
    <property type="entry name" value="Acyl_CoA_acyltransferase"/>
</dbReference>
<dbReference type="CDD" id="cd04301">
    <property type="entry name" value="NAT_SF"/>
    <property type="match status" value="1"/>
</dbReference>
<dbReference type="Pfam" id="PF00583">
    <property type="entry name" value="Acetyltransf_1"/>
    <property type="match status" value="1"/>
</dbReference>
<evidence type="ECO:0000259" key="1">
    <source>
        <dbReference type="PROSITE" id="PS51186"/>
    </source>
</evidence>
<dbReference type="Proteomes" id="UP000654947">
    <property type="component" value="Unassembled WGS sequence"/>
</dbReference>
<dbReference type="EMBL" id="BMXL01000011">
    <property type="protein sequence ID" value="GHD26621.1"/>
    <property type="molecule type" value="Genomic_DNA"/>
</dbReference>
<dbReference type="GO" id="GO:0016747">
    <property type="term" value="F:acyltransferase activity, transferring groups other than amino-acyl groups"/>
    <property type="evidence" value="ECO:0007669"/>
    <property type="project" value="InterPro"/>
</dbReference>
<dbReference type="PANTHER" id="PTHR42791:SF1">
    <property type="entry name" value="N-ACETYLTRANSFERASE DOMAIN-CONTAINING PROTEIN"/>
    <property type="match status" value="1"/>
</dbReference>
<dbReference type="Gene3D" id="3.40.630.30">
    <property type="match status" value="1"/>
</dbReference>
<reference evidence="2 3" key="1">
    <citation type="journal article" date="2014" name="Int. J. Syst. Evol. Microbiol.">
        <title>Complete genome sequence of Corynebacterium casei LMG S-19264T (=DSM 44701T), isolated from a smear-ripened cheese.</title>
        <authorList>
            <consortium name="US DOE Joint Genome Institute (JGI-PGF)"/>
            <person name="Walter F."/>
            <person name="Albersmeier A."/>
            <person name="Kalinowski J."/>
            <person name="Ruckert C."/>
        </authorList>
    </citation>
    <scope>NUCLEOTIDE SEQUENCE [LARGE SCALE GENOMIC DNA]</scope>
    <source>
        <strain evidence="2 3">KCTC 19473</strain>
    </source>
</reference>
<sequence>MRLHALSPPSTEHTIIREATAEDVENAADTLTAAFVDYPFTRHTIAADDHEARLREFQHLFLSEIGLPHGRVWVSDGLDAVAVWSTPGGDAGPALERLLPCMVEIAGDRAHAHSSAEAAMEPHRPQGPAWFLGTVGVRPSAQGRGLGRAVIEPGLAAADAEGLPAFLETSTEGNVRVYEALGFEITAEYDLPGGGPRTWAMLRRPARSRG</sequence>
<name>A0A918XE04_9ACTN</name>
<feature type="domain" description="N-acetyltransferase" evidence="1">
    <location>
        <begin position="14"/>
        <end position="205"/>
    </location>
</feature>
<dbReference type="SUPFAM" id="SSF55729">
    <property type="entry name" value="Acyl-CoA N-acyltransferases (Nat)"/>
    <property type="match status" value="1"/>
</dbReference>
<dbReference type="PANTHER" id="PTHR42791">
    <property type="entry name" value="GNAT FAMILY ACETYLTRANSFERASE"/>
    <property type="match status" value="1"/>
</dbReference>
<gene>
    <name evidence="2" type="ORF">GCM10007147_24770</name>
</gene>
<evidence type="ECO:0000313" key="3">
    <source>
        <dbReference type="Proteomes" id="UP000654947"/>
    </source>
</evidence>
<dbReference type="PROSITE" id="PS51186">
    <property type="entry name" value="GNAT"/>
    <property type="match status" value="1"/>
</dbReference>
<evidence type="ECO:0000313" key="2">
    <source>
        <dbReference type="EMBL" id="GHD26621.1"/>
    </source>
</evidence>
<organism evidence="2 3">
    <name type="scientific">Nocardiopsis kunsanensis</name>
    <dbReference type="NCBI Taxonomy" id="141693"/>
    <lineage>
        <taxon>Bacteria</taxon>
        <taxon>Bacillati</taxon>
        <taxon>Actinomycetota</taxon>
        <taxon>Actinomycetes</taxon>
        <taxon>Streptosporangiales</taxon>
        <taxon>Nocardiopsidaceae</taxon>
        <taxon>Nocardiopsis</taxon>
    </lineage>
</organism>